<evidence type="ECO:0000313" key="10">
    <source>
        <dbReference type="Proteomes" id="UP000002432"/>
    </source>
</evidence>
<dbReference type="PANTHER" id="PTHR30069:SF46">
    <property type="entry name" value="OAR PROTEIN"/>
    <property type="match status" value="1"/>
</dbReference>
<dbReference type="Pfam" id="PF25183">
    <property type="entry name" value="OMP_b-brl_4"/>
    <property type="match status" value="1"/>
</dbReference>
<evidence type="ECO:0000259" key="8">
    <source>
        <dbReference type="Pfam" id="PF25183"/>
    </source>
</evidence>
<dbReference type="SUPFAM" id="SSF56935">
    <property type="entry name" value="Porins"/>
    <property type="match status" value="1"/>
</dbReference>
<reference evidence="9 10" key="1">
    <citation type="journal article" date="2009" name="Appl. Environ. Microbiol.">
        <title>Three genomes from the phylum Acidobacteria provide insight into the lifestyles of these microorganisms in soils.</title>
        <authorList>
            <person name="Ward N.L."/>
            <person name="Challacombe J.F."/>
            <person name="Janssen P.H."/>
            <person name="Henrissat B."/>
            <person name="Coutinho P.M."/>
            <person name="Wu M."/>
            <person name="Xie G."/>
            <person name="Haft D.H."/>
            <person name="Sait M."/>
            <person name="Badger J."/>
            <person name="Barabote R.D."/>
            <person name="Bradley B."/>
            <person name="Brettin T.S."/>
            <person name="Brinkac L.M."/>
            <person name="Bruce D."/>
            <person name="Creasy T."/>
            <person name="Daugherty S.C."/>
            <person name="Davidsen T.M."/>
            <person name="DeBoy R.T."/>
            <person name="Detter J.C."/>
            <person name="Dodson R.J."/>
            <person name="Durkin A.S."/>
            <person name="Ganapathy A."/>
            <person name="Gwinn-Giglio M."/>
            <person name="Han C.S."/>
            <person name="Khouri H."/>
            <person name="Kiss H."/>
            <person name="Kothari S.P."/>
            <person name="Madupu R."/>
            <person name="Nelson K.E."/>
            <person name="Nelson W.C."/>
            <person name="Paulsen I."/>
            <person name="Penn K."/>
            <person name="Ren Q."/>
            <person name="Rosovitz M.J."/>
            <person name="Selengut J.D."/>
            <person name="Shrivastava S."/>
            <person name="Sullivan S.A."/>
            <person name="Tapia R."/>
            <person name="Thompson L.S."/>
            <person name="Watkins K.L."/>
            <person name="Yang Q."/>
            <person name="Yu C."/>
            <person name="Zafar N."/>
            <person name="Zhou L."/>
            <person name="Kuske C.R."/>
        </authorList>
    </citation>
    <scope>NUCLEOTIDE SEQUENCE [LARGE SCALE GENOMIC DNA]</scope>
    <source>
        <strain evidence="9 10">Ellin345</strain>
    </source>
</reference>
<evidence type="ECO:0000256" key="6">
    <source>
        <dbReference type="ARBA" id="ARBA00023237"/>
    </source>
</evidence>
<dbReference type="SUPFAM" id="SSF49464">
    <property type="entry name" value="Carboxypeptidase regulatory domain-like"/>
    <property type="match status" value="1"/>
</dbReference>
<dbReference type="eggNOG" id="COG4771">
    <property type="taxonomic scope" value="Bacteria"/>
</dbReference>
<dbReference type="EnsemblBacteria" id="ABF39433">
    <property type="protein sequence ID" value="ABF39433"/>
    <property type="gene ID" value="Acid345_0428"/>
</dbReference>
<dbReference type="STRING" id="204669.Acid345_0428"/>
<dbReference type="Pfam" id="PF13620">
    <property type="entry name" value="CarboxypepD_reg"/>
    <property type="match status" value="1"/>
</dbReference>
<dbReference type="GO" id="GO:0015344">
    <property type="term" value="F:siderophore uptake transmembrane transporter activity"/>
    <property type="evidence" value="ECO:0007669"/>
    <property type="project" value="TreeGrafter"/>
</dbReference>
<feature type="chain" id="PRO_5004191357" description="TonB-dependent transporter Oar-like beta-barrel domain-containing protein" evidence="7">
    <location>
        <begin position="25"/>
        <end position="1196"/>
    </location>
</feature>
<dbReference type="InterPro" id="IPR008969">
    <property type="entry name" value="CarboxyPept-like_regulatory"/>
</dbReference>
<dbReference type="GO" id="GO:0009279">
    <property type="term" value="C:cell outer membrane"/>
    <property type="evidence" value="ECO:0007669"/>
    <property type="project" value="UniProtKB-SubCell"/>
</dbReference>
<comment type="subcellular location">
    <subcellularLocation>
        <location evidence="1">Cell outer membrane</location>
        <topology evidence="1">Multi-pass membrane protein</topology>
    </subcellularLocation>
</comment>
<evidence type="ECO:0000256" key="3">
    <source>
        <dbReference type="ARBA" id="ARBA00022452"/>
    </source>
</evidence>
<keyword evidence="10" id="KW-1185">Reference proteome</keyword>
<feature type="signal peptide" evidence="7">
    <location>
        <begin position="1"/>
        <end position="24"/>
    </location>
</feature>
<dbReference type="EMBL" id="CP000360">
    <property type="protein sequence ID" value="ABF39433.1"/>
    <property type="molecule type" value="Genomic_DNA"/>
</dbReference>
<dbReference type="InterPro" id="IPR057601">
    <property type="entry name" value="Oar-like_b-barrel"/>
</dbReference>
<dbReference type="Gene3D" id="2.60.40.1120">
    <property type="entry name" value="Carboxypeptidase-like, regulatory domain"/>
    <property type="match status" value="1"/>
</dbReference>
<keyword evidence="2" id="KW-0813">Transport</keyword>
<dbReference type="KEGG" id="aba:Acid345_0428"/>
<keyword evidence="5" id="KW-0472">Membrane</keyword>
<evidence type="ECO:0000256" key="5">
    <source>
        <dbReference type="ARBA" id="ARBA00023136"/>
    </source>
</evidence>
<proteinExistence type="predicted"/>
<dbReference type="PANTHER" id="PTHR30069">
    <property type="entry name" value="TONB-DEPENDENT OUTER MEMBRANE RECEPTOR"/>
    <property type="match status" value="1"/>
</dbReference>
<dbReference type="AlphaFoldDB" id="Q1IUL7"/>
<evidence type="ECO:0000256" key="7">
    <source>
        <dbReference type="SAM" id="SignalP"/>
    </source>
</evidence>
<evidence type="ECO:0000313" key="9">
    <source>
        <dbReference type="EMBL" id="ABF39433.1"/>
    </source>
</evidence>
<gene>
    <name evidence="9" type="ordered locus">Acid345_0428</name>
</gene>
<evidence type="ECO:0000256" key="2">
    <source>
        <dbReference type="ARBA" id="ARBA00022448"/>
    </source>
</evidence>
<protein>
    <recommendedName>
        <fullName evidence="8">TonB-dependent transporter Oar-like beta-barrel domain-containing protein</fullName>
    </recommendedName>
</protein>
<dbReference type="OrthoDB" id="97893at2"/>
<keyword evidence="4" id="KW-0812">Transmembrane</keyword>
<feature type="domain" description="TonB-dependent transporter Oar-like beta-barrel" evidence="8">
    <location>
        <begin position="251"/>
        <end position="1189"/>
    </location>
</feature>
<name>Q1IUL7_KORVE</name>
<accession>Q1IUL7</accession>
<dbReference type="Gene3D" id="2.40.170.20">
    <property type="entry name" value="TonB-dependent receptor, beta-barrel domain"/>
    <property type="match status" value="1"/>
</dbReference>
<evidence type="ECO:0000256" key="1">
    <source>
        <dbReference type="ARBA" id="ARBA00004571"/>
    </source>
</evidence>
<keyword evidence="7" id="KW-0732">Signal</keyword>
<dbReference type="eggNOG" id="COG4774">
    <property type="taxonomic scope" value="Bacteria"/>
</dbReference>
<dbReference type="Proteomes" id="UP000002432">
    <property type="component" value="Chromosome"/>
</dbReference>
<keyword evidence="3" id="KW-1134">Transmembrane beta strand</keyword>
<dbReference type="RefSeq" id="WP_011521235.1">
    <property type="nucleotide sequence ID" value="NC_008009.1"/>
</dbReference>
<evidence type="ECO:0000256" key="4">
    <source>
        <dbReference type="ARBA" id="ARBA00022692"/>
    </source>
</evidence>
<organism evidence="9 10">
    <name type="scientific">Koribacter versatilis (strain Ellin345)</name>
    <dbReference type="NCBI Taxonomy" id="204669"/>
    <lineage>
        <taxon>Bacteria</taxon>
        <taxon>Pseudomonadati</taxon>
        <taxon>Acidobacteriota</taxon>
        <taxon>Terriglobia</taxon>
        <taxon>Terriglobales</taxon>
        <taxon>Candidatus Korobacteraceae</taxon>
        <taxon>Candidatus Korobacter</taxon>
    </lineage>
</organism>
<dbReference type="InterPro" id="IPR036942">
    <property type="entry name" value="Beta-barrel_TonB_sf"/>
</dbReference>
<keyword evidence="6" id="KW-0998">Cell outer membrane</keyword>
<dbReference type="HOGENOM" id="CLU_006298_0_0_0"/>
<sequence>MRRANWFAASLLSTLLLMTSMLWASITGSISGVITDSSGAVVAGANVTATDTQTGTHTTVVTDSKGFYNFPSLAVGNYTVEISRPGFKQYRTTDLVVNANSALRLDAALVVGAASEKVEVTSEAVHVETQSTQMGEVITGKTMTAVPLNGRAFTDLLALQPGVSPYNSSDTGMAGVNDRPVDGGLNSGNQSVNGQREASNGFMVNGSNVEEGKTNGAAIIPNLDSISEFRIITNNYDAEYGNYSGGQINVVTKSGTNALHGTVFDFLRNTSLDAKNYFAAHSDPTPVFRQNQFGGTIGGAIKKNSTFFFVDYQGTRQTLAPTVTAQVPTVDNLGGNFSDSADSFSGVVNGPYFANLLSQRLGYNVNDQEPYYTAGCTNATQCVFPNADVPKAAWSPVATAMVGMGLIPQPNVSTQNFNYETSQYAQTLRDDKGGVRIDQNWRFGQLFGYYFADDYLLDSPFPSGGASVPAQGFPYSATTSGRAQLVNIGDTKSFGATAVNEFRFSYVRNTLSLTTPTSGIGSNFSLANLGFVTPWGAASGGISPIAPGLEGVPYITFNSFGIGVPQVSTRQYNNSFQWLDNFSKVIGTHSLKFGGQFHYDQINERNLAAENGQYGFSGSETGIDFADFLIGAPDSLTQASPQILDSRSKYYALFAQDSWRVTPNLVFNYGLRWEASMPWYDTQNKTETIIPGKQSVKFPGAPPGYVVAGDPGVPRTLAPTQWANFSPRLGLAYSPSATSGFWAKVFGGPGRTSIRIGGGLYYTSVEDLSQFLEVGDPPYGLYYGSANPPLLEAPYLARYSGDSVGQRFPFPYPPTNVSPSNPDSTFPWAQVEPLSYDWSFNSHNKLPYSEHYELSLQRQIGADTVVTASYVGNQAHRLVAAVESNPTNQAACLFLSDSANLGPNSAGPCGPFSETPPFTVTVVGGESIGTTTPWVTSTGKVVNSVRPLGPLFDTNPWVSTIANSNYNSLQMSANYESSSLSFLAAYTFSKCMDNASGLQDSVYPYDPRVSRALCNFDVTHNFVISYNWLLPFDKYASKRWERALIGGWALSGITSFATGLPVSLSENDDNSLIGANAAPVDVPNCSYSGAVLGDTDPRSGKPYFNTALFSPEQLGQFGNCRRRYFHGPGINNFNMALLKTVVFTESKQLQLRFEAFNVFNHAQFTNPSGEINSDTFGLVTNARDPRIMQVGAKFIF</sequence>
<dbReference type="GO" id="GO:0044718">
    <property type="term" value="P:siderophore transmembrane transport"/>
    <property type="evidence" value="ECO:0007669"/>
    <property type="project" value="TreeGrafter"/>
</dbReference>
<dbReference type="InterPro" id="IPR039426">
    <property type="entry name" value="TonB-dep_rcpt-like"/>
</dbReference>